<dbReference type="AlphaFoldDB" id="A0A7X1E109"/>
<proteinExistence type="predicted"/>
<dbReference type="Proteomes" id="UP000520513">
    <property type="component" value="Unassembled WGS sequence"/>
</dbReference>
<evidence type="ECO:0000313" key="3">
    <source>
        <dbReference type="Proteomes" id="UP000520513"/>
    </source>
</evidence>
<reference evidence="3 4" key="1">
    <citation type="submission" date="2020-04" db="EMBL/GenBank/DDBJ databases">
        <title>Pseudomonas crami sp. nov., a novel proteolytic bacterial species isolated from cream.</title>
        <authorList>
            <person name="Hofmann K."/>
            <person name="Woller A."/>
            <person name="Huptas C."/>
            <person name="Wenning M."/>
            <person name="Scherer S."/>
            <person name="Doll E.V."/>
        </authorList>
    </citation>
    <scope>NUCLEOTIDE SEQUENCE [LARGE SCALE GENOMIC DNA]</scope>
    <source>
        <strain evidence="1 4">WS 5096</strain>
        <strain evidence="2 3">WS 5106</strain>
    </source>
</reference>
<name>A0A7X1E109_9PSED</name>
<accession>A0A7X1E109</accession>
<evidence type="ECO:0000313" key="4">
    <source>
        <dbReference type="Proteomes" id="UP000534677"/>
    </source>
</evidence>
<organism evidence="2 3">
    <name type="scientific">Pseudomonas cremoris</name>
    <dbReference type="NCBI Taxonomy" id="2724178"/>
    <lineage>
        <taxon>Bacteria</taxon>
        <taxon>Pseudomonadati</taxon>
        <taxon>Pseudomonadota</taxon>
        <taxon>Gammaproteobacteria</taxon>
        <taxon>Pseudomonadales</taxon>
        <taxon>Pseudomonadaceae</taxon>
        <taxon>Pseudomonas</taxon>
    </lineage>
</organism>
<protein>
    <submittedName>
        <fullName evidence="2">Uncharacterized protein</fullName>
    </submittedName>
</protein>
<gene>
    <name evidence="1" type="ORF">HF209_20005</name>
    <name evidence="2" type="ORF">HF257_26560</name>
</gene>
<evidence type="ECO:0000313" key="2">
    <source>
        <dbReference type="EMBL" id="MBC2409583.1"/>
    </source>
</evidence>
<evidence type="ECO:0000313" key="1">
    <source>
        <dbReference type="EMBL" id="MBC2383227.1"/>
    </source>
</evidence>
<keyword evidence="4" id="KW-1185">Reference proteome</keyword>
<dbReference type="EMBL" id="JAAXCY010000012">
    <property type="protein sequence ID" value="MBC2409583.1"/>
    <property type="molecule type" value="Genomic_DNA"/>
</dbReference>
<sequence length="171" mass="18829">MTLVLQHPKKTKPRVAVQYLKGEVSTVDFTAKVFTSELKNGKWRLAGSYIETLATTNKVQHARPKSSKKCECNPQAYTGIINQVITYKIQLDIPESYTKGVYKLQDHPDIVITYTTTDLDNPLLKYIGEGLLDLVVVDPANGHIQGGLSGGVTLEDGDGLVLNITFLFSFG</sequence>
<dbReference type="Proteomes" id="UP000534677">
    <property type="component" value="Unassembled WGS sequence"/>
</dbReference>
<comment type="caution">
    <text evidence="2">The sequence shown here is derived from an EMBL/GenBank/DDBJ whole genome shotgun (WGS) entry which is preliminary data.</text>
</comment>
<dbReference type="EMBL" id="JAAXCZ010000010">
    <property type="protein sequence ID" value="MBC2383227.1"/>
    <property type="molecule type" value="Genomic_DNA"/>
</dbReference>
<dbReference type="RefSeq" id="WP_185709051.1">
    <property type="nucleotide sequence ID" value="NZ_JAAXCY010000012.1"/>
</dbReference>